<comment type="caution">
    <text evidence="3">The sequence shown here is derived from an EMBL/GenBank/DDBJ whole genome shotgun (WGS) entry which is preliminary data.</text>
</comment>
<evidence type="ECO:0000313" key="3">
    <source>
        <dbReference type="EMBL" id="KAK0711007.1"/>
    </source>
</evidence>
<gene>
    <name evidence="3" type="ORF">B0H67DRAFT_271183</name>
</gene>
<dbReference type="CDD" id="cd00067">
    <property type="entry name" value="GAL4"/>
    <property type="match status" value="1"/>
</dbReference>
<organism evidence="3 4">
    <name type="scientific">Lasiosphaeris hirsuta</name>
    <dbReference type="NCBI Taxonomy" id="260670"/>
    <lineage>
        <taxon>Eukaryota</taxon>
        <taxon>Fungi</taxon>
        <taxon>Dikarya</taxon>
        <taxon>Ascomycota</taxon>
        <taxon>Pezizomycotina</taxon>
        <taxon>Sordariomycetes</taxon>
        <taxon>Sordariomycetidae</taxon>
        <taxon>Sordariales</taxon>
        <taxon>Lasiosphaeriaceae</taxon>
        <taxon>Lasiosphaeris</taxon>
    </lineage>
</organism>
<dbReference type="SUPFAM" id="SSF57701">
    <property type="entry name" value="Zn2/Cys6 DNA-binding domain"/>
    <property type="match status" value="1"/>
</dbReference>
<keyword evidence="4" id="KW-1185">Reference proteome</keyword>
<feature type="region of interest" description="Disordered" evidence="2">
    <location>
        <begin position="192"/>
        <end position="227"/>
    </location>
</feature>
<dbReference type="PANTHER" id="PTHR35392">
    <property type="entry name" value="ZN(II)2CYS6 TRANSCRIPTION FACTOR (EUROFUNG)-RELATED-RELATED"/>
    <property type="match status" value="1"/>
</dbReference>
<keyword evidence="1" id="KW-0539">Nucleus</keyword>
<reference evidence="3" key="1">
    <citation type="submission" date="2023-06" db="EMBL/GenBank/DDBJ databases">
        <title>Genome-scale phylogeny and comparative genomics of the fungal order Sordariales.</title>
        <authorList>
            <consortium name="Lawrence Berkeley National Laboratory"/>
            <person name="Hensen N."/>
            <person name="Bonometti L."/>
            <person name="Westerberg I."/>
            <person name="Brannstrom I.O."/>
            <person name="Guillou S."/>
            <person name="Cros-Aarteil S."/>
            <person name="Calhoun S."/>
            <person name="Haridas S."/>
            <person name="Kuo A."/>
            <person name="Mondo S."/>
            <person name="Pangilinan J."/>
            <person name="Riley R."/>
            <person name="Labutti K."/>
            <person name="Andreopoulos B."/>
            <person name="Lipzen A."/>
            <person name="Chen C."/>
            <person name="Yanf M."/>
            <person name="Daum C."/>
            <person name="Ng V."/>
            <person name="Clum A."/>
            <person name="Steindorff A."/>
            <person name="Ohm R."/>
            <person name="Martin F."/>
            <person name="Silar P."/>
            <person name="Natvig D."/>
            <person name="Lalanne C."/>
            <person name="Gautier V."/>
            <person name="Ament-Velasquez S.L."/>
            <person name="Kruys A."/>
            <person name="Hutchinson M.I."/>
            <person name="Powell A.J."/>
            <person name="Barry K."/>
            <person name="Miller A.N."/>
            <person name="Grigoriev I.V."/>
            <person name="Debuchy R."/>
            <person name="Gladieux P."/>
            <person name="Thoren M.H."/>
            <person name="Johannesson H."/>
        </authorList>
    </citation>
    <scope>NUCLEOTIDE SEQUENCE</scope>
    <source>
        <strain evidence="3">SMH4607-1</strain>
    </source>
</reference>
<evidence type="ECO:0008006" key="5">
    <source>
        <dbReference type="Google" id="ProtNLM"/>
    </source>
</evidence>
<dbReference type="AlphaFoldDB" id="A0AA40DRV6"/>
<feature type="compositionally biased region" description="Basic and acidic residues" evidence="2">
    <location>
        <begin position="289"/>
        <end position="298"/>
    </location>
</feature>
<feature type="region of interest" description="Disordered" evidence="2">
    <location>
        <begin position="247"/>
        <end position="270"/>
    </location>
</feature>
<dbReference type="PANTHER" id="PTHR35392:SF5">
    <property type="entry name" value="ZN(2)-C6 FUNGAL-TYPE DOMAIN-CONTAINING PROTEIN"/>
    <property type="match status" value="1"/>
</dbReference>
<evidence type="ECO:0000313" key="4">
    <source>
        <dbReference type="Proteomes" id="UP001172102"/>
    </source>
</evidence>
<name>A0AA40DRV6_9PEZI</name>
<evidence type="ECO:0000256" key="2">
    <source>
        <dbReference type="SAM" id="MobiDB-lite"/>
    </source>
</evidence>
<feature type="compositionally biased region" description="Low complexity" evidence="2">
    <location>
        <begin position="198"/>
        <end position="220"/>
    </location>
</feature>
<evidence type="ECO:0000256" key="1">
    <source>
        <dbReference type="ARBA" id="ARBA00023242"/>
    </source>
</evidence>
<dbReference type="Proteomes" id="UP001172102">
    <property type="component" value="Unassembled WGS sequence"/>
</dbReference>
<proteinExistence type="predicted"/>
<dbReference type="InterPro" id="IPR036864">
    <property type="entry name" value="Zn2-C6_fun-type_DNA-bd_sf"/>
</dbReference>
<feature type="region of interest" description="Disordered" evidence="2">
    <location>
        <begin position="289"/>
        <end position="314"/>
    </location>
</feature>
<dbReference type="EMBL" id="JAUKUA010000005">
    <property type="protein sequence ID" value="KAK0711007.1"/>
    <property type="molecule type" value="Genomic_DNA"/>
</dbReference>
<dbReference type="GO" id="GO:0000981">
    <property type="term" value="F:DNA-binding transcription factor activity, RNA polymerase II-specific"/>
    <property type="evidence" value="ECO:0007669"/>
    <property type="project" value="InterPro"/>
</dbReference>
<dbReference type="InterPro" id="IPR052973">
    <property type="entry name" value="Fungal_sec-metab_reg_TF"/>
</dbReference>
<sequence length="757" mass="83227">MASVASAGASPLSSFDYPGSTGDPEDSPWTYVSAPNSASPGSAGFFPSPGSGALGSSWGVIGHASHHSESSLPAASPLSLDTDLQNVFVDSFTSSGSISAFEPTTAQTGDSNFFSENYFVPATGPSLLTSQFTALTEAELNNLINNTAFLPMNSVEQQTLQTLDFSNIEFPDAPWSSVGAIDKNSMFVIEDPSSGFVSPSPSQQYSPSASPQASASPQSPHVHIKREDIGSIGAKPTTPIAIRKVRGDARVTKKKKCPATQSPIGGGSGSSSMFLIVTPDSVNAHADKSNPFDCHDAMRSSQRGRKGPLANETKESALKVRRLGACFHCHARKVKCGEDRACGSCLKLQQHVPHAMCWQFDDFDAVLFPDFIRGHFAKDKMSEFIRDNIAGFTINGVERPCTVELFSGTQFNARLSIKAKFFTAKTDDVVHHYHLQHAYGKPDLQRRDAAAIGLETEGNSHKEELRKKLDKYIQAIVAEPAFAEMVTDSRHTRLPRTLLRIVQDYAQRSDNVMVKRALSIYAMHYVMGHHLCLTQQSINNLGPTGLVPLNVPWVTPRVLNRQLKAVLDDMMRAEMTKLFKAFGSSLKPKERKGWAPCLAAFLVLTLFMESVEQTVDTFVITENQIALETGNRPVKKRSGALSHNAAIENMPFKQVGFQFHQLYQTHLRDAGGRSFNPMVDDVSLDELDRDAAAMVMQLRRLLQPGNWSELDYLTADPILPYQDKHPIRDVTFNYVGRLCAKFILSFEEERYIIQRNG</sequence>
<protein>
    <recommendedName>
        <fullName evidence="5">Zn(2)-C6 fungal-type domain-containing protein</fullName>
    </recommendedName>
</protein>
<feature type="region of interest" description="Disordered" evidence="2">
    <location>
        <begin position="1"/>
        <end position="35"/>
    </location>
</feature>
<accession>A0AA40DRV6</accession>
<dbReference type="InterPro" id="IPR001138">
    <property type="entry name" value="Zn2Cys6_DnaBD"/>
</dbReference>
<dbReference type="GO" id="GO:0008270">
    <property type="term" value="F:zinc ion binding"/>
    <property type="evidence" value="ECO:0007669"/>
    <property type="project" value="InterPro"/>
</dbReference>